<evidence type="ECO:0000256" key="1">
    <source>
        <dbReference type="SAM" id="MobiDB-lite"/>
    </source>
</evidence>
<dbReference type="Proteomes" id="UP000039324">
    <property type="component" value="Unassembled WGS sequence"/>
</dbReference>
<reference evidence="2 3" key="1">
    <citation type="submission" date="2015-02" db="EMBL/GenBank/DDBJ databases">
        <authorList>
            <person name="Chooi Y.-H."/>
        </authorList>
    </citation>
    <scope>NUCLEOTIDE SEQUENCE [LARGE SCALE GENOMIC DNA]</scope>
    <source>
        <strain evidence="2">E3</strain>
    </source>
</reference>
<feature type="compositionally biased region" description="Basic residues" evidence="1">
    <location>
        <begin position="16"/>
        <end position="27"/>
    </location>
</feature>
<accession>A0A0G4J2V2</accession>
<feature type="compositionally biased region" description="Basic and acidic residues" evidence="1">
    <location>
        <begin position="50"/>
        <end position="65"/>
    </location>
</feature>
<gene>
    <name evidence="2" type="ORF">PBRA_008606</name>
</gene>
<organism evidence="2 3">
    <name type="scientific">Plasmodiophora brassicae</name>
    <name type="common">Clubroot disease agent</name>
    <dbReference type="NCBI Taxonomy" id="37360"/>
    <lineage>
        <taxon>Eukaryota</taxon>
        <taxon>Sar</taxon>
        <taxon>Rhizaria</taxon>
        <taxon>Endomyxa</taxon>
        <taxon>Phytomyxea</taxon>
        <taxon>Plasmodiophorida</taxon>
        <taxon>Plasmodiophoridae</taxon>
        <taxon>Plasmodiophora</taxon>
    </lineage>
</organism>
<dbReference type="EMBL" id="CDSF01000115">
    <property type="protein sequence ID" value="CEP01664.1"/>
    <property type="molecule type" value="Genomic_DNA"/>
</dbReference>
<evidence type="ECO:0000313" key="2">
    <source>
        <dbReference type="EMBL" id="CEP01664.1"/>
    </source>
</evidence>
<proteinExistence type="predicted"/>
<feature type="region of interest" description="Disordered" evidence="1">
    <location>
        <begin position="1"/>
        <end position="100"/>
    </location>
</feature>
<dbReference type="AlphaFoldDB" id="A0A0G4J2V2"/>
<feature type="compositionally biased region" description="Basic and acidic residues" evidence="1">
    <location>
        <begin position="28"/>
        <end position="38"/>
    </location>
</feature>
<evidence type="ECO:0000313" key="3">
    <source>
        <dbReference type="Proteomes" id="UP000039324"/>
    </source>
</evidence>
<sequence length="100" mass="11716">MVLVNTLLSGADAAPKKRKKERHRHRPSKADADADERGRKRGKVDYAALRAERVHREASESARAERHARRRRRPDDDDDDEKDGTEYHSGYLREIRKGRW</sequence>
<keyword evidence="3" id="KW-1185">Reference proteome</keyword>
<name>A0A0G4J2V2_PLABS</name>
<protein>
    <submittedName>
        <fullName evidence="2">Uncharacterized protein</fullName>
    </submittedName>
</protein>
<feature type="compositionally biased region" description="Basic and acidic residues" evidence="1">
    <location>
        <begin position="91"/>
        <end position="100"/>
    </location>
</feature>